<evidence type="ECO:0000256" key="1">
    <source>
        <dbReference type="SAM" id="MobiDB-lite"/>
    </source>
</evidence>
<name>A0A8H8DEP3_9FUNG</name>
<protein>
    <submittedName>
        <fullName evidence="2">Uncharacterized protein</fullName>
    </submittedName>
</protein>
<accession>A0A8H8DEP3</accession>
<proteinExistence type="predicted"/>
<dbReference type="Proteomes" id="UP000673691">
    <property type="component" value="Unassembled WGS sequence"/>
</dbReference>
<gene>
    <name evidence="2" type="ORF">BJ554DRAFT_4473</name>
</gene>
<reference evidence="2 3" key="1">
    <citation type="journal article" name="Sci. Rep.">
        <title>Genome-scale phylogenetic analyses confirm Olpidium as the closest living zoosporic fungus to the non-flagellated, terrestrial fungi.</title>
        <authorList>
            <person name="Chang Y."/>
            <person name="Rochon D."/>
            <person name="Sekimoto S."/>
            <person name="Wang Y."/>
            <person name="Chovatia M."/>
            <person name="Sandor L."/>
            <person name="Salamov A."/>
            <person name="Grigoriev I.V."/>
            <person name="Stajich J.E."/>
            <person name="Spatafora J.W."/>
        </authorList>
    </citation>
    <scope>NUCLEOTIDE SEQUENCE [LARGE SCALE GENOMIC DNA]</scope>
    <source>
        <strain evidence="2">S191</strain>
    </source>
</reference>
<feature type="region of interest" description="Disordered" evidence="1">
    <location>
        <begin position="16"/>
        <end position="67"/>
    </location>
</feature>
<keyword evidence="3" id="KW-1185">Reference proteome</keyword>
<dbReference type="EMBL" id="JAEFCI010012543">
    <property type="protein sequence ID" value="KAG5455934.1"/>
    <property type="molecule type" value="Genomic_DNA"/>
</dbReference>
<dbReference type="AlphaFoldDB" id="A0A8H8DEP3"/>
<evidence type="ECO:0000313" key="3">
    <source>
        <dbReference type="Proteomes" id="UP000673691"/>
    </source>
</evidence>
<comment type="caution">
    <text evidence="2">The sequence shown here is derived from an EMBL/GenBank/DDBJ whole genome shotgun (WGS) entry which is preliminary data.</text>
</comment>
<evidence type="ECO:0000313" key="2">
    <source>
        <dbReference type="EMBL" id="KAG5455934.1"/>
    </source>
</evidence>
<organism evidence="2 3">
    <name type="scientific">Olpidium bornovanus</name>
    <dbReference type="NCBI Taxonomy" id="278681"/>
    <lineage>
        <taxon>Eukaryota</taxon>
        <taxon>Fungi</taxon>
        <taxon>Fungi incertae sedis</taxon>
        <taxon>Olpidiomycota</taxon>
        <taxon>Olpidiomycotina</taxon>
        <taxon>Olpidiomycetes</taxon>
        <taxon>Olpidiales</taxon>
        <taxon>Olpidiaceae</taxon>
        <taxon>Olpidium</taxon>
    </lineage>
</organism>
<feature type="non-terminal residue" evidence="2">
    <location>
        <position position="113"/>
    </location>
</feature>
<sequence>MDPEAASVAAARAVEANAGGALAAETPKGEAAQAEGERPARTSPPRDVSPWDDHDEADPEDRYGEDGEGCEVRHLCVICLDEVTDVTYLPCSRKSGLTALPAARTPSASHASC</sequence>